<reference evidence="1 2" key="1">
    <citation type="submission" date="2019-05" db="EMBL/GenBank/DDBJ databases">
        <title>Another draft genome of Portunus trituberculatus and its Hox gene families provides insights of decapod evolution.</title>
        <authorList>
            <person name="Jeong J.-H."/>
            <person name="Song I."/>
            <person name="Kim S."/>
            <person name="Choi T."/>
            <person name="Kim D."/>
            <person name="Ryu S."/>
            <person name="Kim W."/>
        </authorList>
    </citation>
    <scope>NUCLEOTIDE SEQUENCE [LARGE SCALE GENOMIC DNA]</scope>
    <source>
        <tissue evidence="1">Muscle</tissue>
    </source>
</reference>
<keyword evidence="2" id="KW-1185">Reference proteome</keyword>
<name>A0A5B7JYJ1_PORTR</name>
<organism evidence="1 2">
    <name type="scientific">Portunus trituberculatus</name>
    <name type="common">Swimming crab</name>
    <name type="synonym">Neptunus trituberculatus</name>
    <dbReference type="NCBI Taxonomy" id="210409"/>
    <lineage>
        <taxon>Eukaryota</taxon>
        <taxon>Metazoa</taxon>
        <taxon>Ecdysozoa</taxon>
        <taxon>Arthropoda</taxon>
        <taxon>Crustacea</taxon>
        <taxon>Multicrustacea</taxon>
        <taxon>Malacostraca</taxon>
        <taxon>Eumalacostraca</taxon>
        <taxon>Eucarida</taxon>
        <taxon>Decapoda</taxon>
        <taxon>Pleocyemata</taxon>
        <taxon>Brachyura</taxon>
        <taxon>Eubrachyura</taxon>
        <taxon>Portunoidea</taxon>
        <taxon>Portunidae</taxon>
        <taxon>Portuninae</taxon>
        <taxon>Portunus</taxon>
    </lineage>
</organism>
<accession>A0A5B7JYJ1</accession>
<evidence type="ECO:0000313" key="2">
    <source>
        <dbReference type="Proteomes" id="UP000324222"/>
    </source>
</evidence>
<gene>
    <name evidence="1" type="ORF">E2C01_092749</name>
</gene>
<dbReference type="EMBL" id="VSRR010109936">
    <property type="protein sequence ID" value="MPC97434.1"/>
    <property type="molecule type" value="Genomic_DNA"/>
</dbReference>
<protein>
    <submittedName>
        <fullName evidence="1">Uncharacterized protein</fullName>
    </submittedName>
</protein>
<comment type="caution">
    <text evidence="1">The sequence shown here is derived from an EMBL/GenBank/DDBJ whole genome shotgun (WGS) entry which is preliminary data.</text>
</comment>
<proteinExistence type="predicted"/>
<sequence>MEFHHVLFKQLFVGQIASPTPFHVFSSHPFKERPPNLGSTNPNHSSEKLVENRNNQQGLCSSVSFSGSRGSEAAMAIILAVELQGIK</sequence>
<evidence type="ECO:0000313" key="1">
    <source>
        <dbReference type="EMBL" id="MPC97434.1"/>
    </source>
</evidence>
<dbReference type="Proteomes" id="UP000324222">
    <property type="component" value="Unassembled WGS sequence"/>
</dbReference>
<dbReference type="AlphaFoldDB" id="A0A5B7JYJ1"/>